<dbReference type="AlphaFoldDB" id="A0A2K1QCZ9"/>
<dbReference type="EMBL" id="NWUO01000002">
    <property type="protein sequence ID" value="PNS12905.1"/>
    <property type="molecule type" value="Genomic_DNA"/>
</dbReference>
<evidence type="ECO:0000256" key="3">
    <source>
        <dbReference type="ARBA" id="ARBA00022630"/>
    </source>
</evidence>
<dbReference type="InterPro" id="IPR036188">
    <property type="entry name" value="FAD/NAD-bd_sf"/>
</dbReference>
<comment type="caution">
    <text evidence="10">The sequence shown here is derived from an EMBL/GenBank/DDBJ whole genome shotgun (WGS) entry which is preliminary data.</text>
</comment>
<comment type="catalytic activity">
    <reaction evidence="6 8">
        <text>a D-alpha-amino acid + A + H2O = a 2-oxocarboxylate + AH2 + NH4(+)</text>
        <dbReference type="Rhea" id="RHEA:18125"/>
        <dbReference type="ChEBI" id="CHEBI:13193"/>
        <dbReference type="ChEBI" id="CHEBI:15377"/>
        <dbReference type="ChEBI" id="CHEBI:17499"/>
        <dbReference type="ChEBI" id="CHEBI:28938"/>
        <dbReference type="ChEBI" id="CHEBI:35179"/>
        <dbReference type="ChEBI" id="CHEBI:59871"/>
    </reaction>
</comment>
<dbReference type="InterPro" id="IPR006076">
    <property type="entry name" value="FAD-dep_OxRdtase"/>
</dbReference>
<dbReference type="Gene3D" id="3.50.50.60">
    <property type="entry name" value="FAD/NAD(P)-binding domain"/>
    <property type="match status" value="2"/>
</dbReference>
<dbReference type="GO" id="GO:0005737">
    <property type="term" value="C:cytoplasm"/>
    <property type="evidence" value="ECO:0007669"/>
    <property type="project" value="TreeGrafter"/>
</dbReference>
<comment type="function">
    <text evidence="8">Oxidative deamination of D-amino acids.</text>
</comment>
<evidence type="ECO:0000256" key="5">
    <source>
        <dbReference type="ARBA" id="ARBA00023002"/>
    </source>
</evidence>
<dbReference type="RefSeq" id="WP_103058375.1">
    <property type="nucleotide sequence ID" value="NZ_BSOF01000026.1"/>
</dbReference>
<keyword evidence="11" id="KW-1185">Reference proteome</keyword>
<feature type="domain" description="FAD dependent oxidoreductase" evidence="9">
    <location>
        <begin position="2"/>
        <end position="396"/>
    </location>
</feature>
<protein>
    <recommendedName>
        <fullName evidence="7 8">D-amino acid dehydrogenase</fullName>
        <ecNumber evidence="8">1.4.99.-</ecNumber>
    </recommendedName>
</protein>
<gene>
    <name evidence="8" type="primary">dadA</name>
    <name evidence="10" type="ORF">COO59_03020</name>
</gene>
<accession>A0A2K1QCZ9</accession>
<dbReference type="PANTHER" id="PTHR13847">
    <property type="entry name" value="SARCOSINE DEHYDROGENASE-RELATED"/>
    <property type="match status" value="1"/>
</dbReference>
<evidence type="ECO:0000256" key="1">
    <source>
        <dbReference type="ARBA" id="ARBA00001974"/>
    </source>
</evidence>
<dbReference type="Gene3D" id="3.30.9.10">
    <property type="entry name" value="D-Amino Acid Oxidase, subunit A, domain 2"/>
    <property type="match status" value="1"/>
</dbReference>
<organism evidence="10 11">
    <name type="scientific">Mixta theicola</name>
    <dbReference type="NCBI Taxonomy" id="1458355"/>
    <lineage>
        <taxon>Bacteria</taxon>
        <taxon>Pseudomonadati</taxon>
        <taxon>Pseudomonadota</taxon>
        <taxon>Gammaproteobacteria</taxon>
        <taxon>Enterobacterales</taxon>
        <taxon>Erwiniaceae</taxon>
        <taxon>Mixta</taxon>
    </lineage>
</organism>
<dbReference type="SUPFAM" id="SSF54373">
    <property type="entry name" value="FAD-linked reductases, C-terminal domain"/>
    <property type="match status" value="1"/>
</dbReference>
<feature type="binding site" evidence="8">
    <location>
        <begin position="3"/>
        <end position="17"/>
    </location>
    <ligand>
        <name>FAD</name>
        <dbReference type="ChEBI" id="CHEBI:57692"/>
    </ligand>
</feature>
<evidence type="ECO:0000256" key="7">
    <source>
        <dbReference type="ARBA" id="ARBA00071847"/>
    </source>
</evidence>
<dbReference type="FunFam" id="3.50.50.60:FF:000020">
    <property type="entry name" value="D-amino acid dehydrogenase"/>
    <property type="match status" value="1"/>
</dbReference>
<evidence type="ECO:0000313" key="10">
    <source>
        <dbReference type="EMBL" id="PNS12905.1"/>
    </source>
</evidence>
<dbReference type="HAMAP" id="MF_01202">
    <property type="entry name" value="DadA"/>
    <property type="match status" value="1"/>
</dbReference>
<evidence type="ECO:0000259" key="9">
    <source>
        <dbReference type="Pfam" id="PF01266"/>
    </source>
</evidence>
<keyword evidence="3 8" id="KW-0285">Flavoprotein</keyword>
<evidence type="ECO:0000256" key="8">
    <source>
        <dbReference type="HAMAP-Rule" id="MF_01202"/>
    </source>
</evidence>
<evidence type="ECO:0000256" key="2">
    <source>
        <dbReference type="ARBA" id="ARBA00009410"/>
    </source>
</evidence>
<dbReference type="OrthoDB" id="9805337at2"/>
<reference evidence="11" key="1">
    <citation type="submission" date="2017-09" db="EMBL/GenBank/DDBJ databases">
        <authorList>
            <person name="Palmer M."/>
            <person name="Steenkamp E.T."/>
            <person name="Coetzee M.P."/>
            <person name="Avontuur J.R."/>
            <person name="Van Zyl E."/>
            <person name="Chan W.-Y."/>
            <person name="Blom J."/>
            <person name="Venter S.N."/>
        </authorList>
    </citation>
    <scope>NUCLEOTIDE SEQUENCE [LARGE SCALE GENOMIC DNA]</scope>
    <source>
        <strain evidence="11">QC88-366</strain>
    </source>
</reference>
<keyword evidence="5 8" id="KW-0560">Oxidoreductase</keyword>
<comment type="similarity">
    <text evidence="2 8">Belongs to the DadA oxidoreductase family.</text>
</comment>
<evidence type="ECO:0000313" key="11">
    <source>
        <dbReference type="Proteomes" id="UP000236345"/>
    </source>
</evidence>
<evidence type="ECO:0000256" key="4">
    <source>
        <dbReference type="ARBA" id="ARBA00022827"/>
    </source>
</evidence>
<dbReference type="GO" id="GO:0055130">
    <property type="term" value="P:D-alanine catabolic process"/>
    <property type="evidence" value="ECO:0007669"/>
    <property type="project" value="TreeGrafter"/>
</dbReference>
<dbReference type="InterPro" id="IPR023080">
    <property type="entry name" value="DadA"/>
</dbReference>
<name>A0A2K1QCZ9_9GAMM</name>
<keyword evidence="4 8" id="KW-0274">FAD</keyword>
<comment type="cofactor">
    <cofactor evidence="1 8">
        <name>FAD</name>
        <dbReference type="ChEBI" id="CHEBI:57692"/>
    </cofactor>
</comment>
<dbReference type="EC" id="1.4.99.-" evidence="8"/>
<dbReference type="PANTHER" id="PTHR13847:SF280">
    <property type="entry name" value="D-AMINO ACID DEHYDROGENASE"/>
    <property type="match status" value="1"/>
</dbReference>
<dbReference type="GO" id="GO:0005886">
    <property type="term" value="C:plasma membrane"/>
    <property type="evidence" value="ECO:0007669"/>
    <property type="project" value="TreeGrafter"/>
</dbReference>
<proteinExistence type="inferred from homology"/>
<dbReference type="NCBIfam" id="NF001933">
    <property type="entry name" value="PRK00711.1"/>
    <property type="match status" value="1"/>
</dbReference>
<evidence type="ECO:0000256" key="6">
    <source>
        <dbReference type="ARBA" id="ARBA00047884"/>
    </source>
</evidence>
<dbReference type="Proteomes" id="UP000236345">
    <property type="component" value="Unassembled WGS sequence"/>
</dbReference>
<dbReference type="GO" id="GO:0008718">
    <property type="term" value="F:D-amino-acid dehydrogenase activity"/>
    <property type="evidence" value="ECO:0007669"/>
    <property type="project" value="UniProtKB-UniRule"/>
</dbReference>
<dbReference type="Pfam" id="PF01266">
    <property type="entry name" value="DAO"/>
    <property type="match status" value="1"/>
</dbReference>
<dbReference type="SUPFAM" id="SSF51905">
    <property type="entry name" value="FAD/NAD(P)-binding domain"/>
    <property type="match status" value="1"/>
</dbReference>
<sequence>MRVVILGSGVVGVASAWYLAQAGHEVTVIDRQSGPAQETSAGNAGQISPGYAAPWAAPGVPLKAVKWMFQRHAPLAIRLDGSRFQLEWMWQMLRNCDMRHYQENKGRMVRIAEYSRDCIKVLREQTGIGYEGRQGGTLQLFRTAQQYESASKDIAVLKEAGVPYELLEAHQLASVEPALAATCHKLTGGLRLPNDETGDCQLFTQRLAQMAAEAGVTFRFNTPVDRLLREGNRIIGVKCGAEVITADSYVIAFGSYSTALLADIVAIPVYPLKGYSLTIPVRDDAGAPVSTVLDETYKVAVTRFDQRIRVGGMAEIVGFNTRLLPARRETLEMVVRDLYPNGGNIEQASFWTGLRPMTPDGTPIVGATPLKNLYLNTGHGTLGWTMACGSGQLLSDIISGKKPAIAADDLSVLRYLPGYSPVTPPQLHNANVAR</sequence>